<evidence type="ECO:0000313" key="10">
    <source>
        <dbReference type="Proteomes" id="UP000030408"/>
    </source>
</evidence>
<proteinExistence type="inferred from homology"/>
<keyword evidence="10" id="KW-1185">Reference proteome</keyword>
<comment type="caution">
    <text evidence="9">The sequence shown here is derived from an EMBL/GenBank/DDBJ whole genome shotgun (WGS) entry which is preliminary data.</text>
</comment>
<keyword evidence="4 7" id="KW-0812">Transmembrane</keyword>
<name>A0A0A3HPA4_9BACL</name>
<dbReference type="STRING" id="1384057.CD33_14760"/>
<evidence type="ECO:0000256" key="5">
    <source>
        <dbReference type="ARBA" id="ARBA00022989"/>
    </source>
</evidence>
<dbReference type="SUPFAM" id="SSF161098">
    <property type="entry name" value="MetI-like"/>
    <property type="match status" value="1"/>
</dbReference>
<evidence type="ECO:0000256" key="2">
    <source>
        <dbReference type="ARBA" id="ARBA00022448"/>
    </source>
</evidence>
<feature type="transmembrane region" description="Helical" evidence="7">
    <location>
        <begin position="259"/>
        <end position="280"/>
    </location>
</feature>
<protein>
    <submittedName>
        <fullName evidence="9">ABC transporter permease</fullName>
    </submittedName>
</protein>
<dbReference type="RefSeq" id="WP_036201658.1">
    <property type="nucleotide sequence ID" value="NZ_AVCY01000002.1"/>
</dbReference>
<dbReference type="PROSITE" id="PS50928">
    <property type="entry name" value="ABC_TM1"/>
    <property type="match status" value="1"/>
</dbReference>
<keyword evidence="2 7" id="KW-0813">Transport</keyword>
<comment type="similarity">
    <text evidence="7">Belongs to the binding-protein-dependent transport system permease family.</text>
</comment>
<dbReference type="PANTHER" id="PTHR30193:SF37">
    <property type="entry name" value="INNER MEMBRANE ABC TRANSPORTER PERMEASE PROTEIN YCJO"/>
    <property type="match status" value="1"/>
</dbReference>
<feature type="transmembrane region" description="Helical" evidence="7">
    <location>
        <begin position="105"/>
        <end position="122"/>
    </location>
</feature>
<evidence type="ECO:0000256" key="1">
    <source>
        <dbReference type="ARBA" id="ARBA00004651"/>
    </source>
</evidence>
<dbReference type="AlphaFoldDB" id="A0A0A3HPA4"/>
<dbReference type="InterPro" id="IPR035906">
    <property type="entry name" value="MetI-like_sf"/>
</dbReference>
<dbReference type="InterPro" id="IPR051393">
    <property type="entry name" value="ABC_transporter_permease"/>
</dbReference>
<dbReference type="Proteomes" id="UP000030408">
    <property type="component" value="Unassembled WGS sequence"/>
</dbReference>
<dbReference type="GO" id="GO:0005886">
    <property type="term" value="C:plasma membrane"/>
    <property type="evidence" value="ECO:0007669"/>
    <property type="project" value="UniProtKB-SubCell"/>
</dbReference>
<dbReference type="Gene3D" id="1.10.3720.10">
    <property type="entry name" value="MetI-like"/>
    <property type="match status" value="1"/>
</dbReference>
<evidence type="ECO:0000259" key="8">
    <source>
        <dbReference type="PROSITE" id="PS50928"/>
    </source>
</evidence>
<dbReference type="Pfam" id="PF00528">
    <property type="entry name" value="BPD_transp_1"/>
    <property type="match status" value="1"/>
</dbReference>
<keyword evidence="3" id="KW-1003">Cell membrane</keyword>
<gene>
    <name evidence="9" type="ORF">CD33_14760</name>
</gene>
<accession>A0A0A3HPA4</accession>
<comment type="subcellular location">
    <subcellularLocation>
        <location evidence="1 7">Cell membrane</location>
        <topology evidence="1 7">Multi-pass membrane protein</topology>
    </subcellularLocation>
</comment>
<evidence type="ECO:0000256" key="6">
    <source>
        <dbReference type="ARBA" id="ARBA00023136"/>
    </source>
</evidence>
<dbReference type="eggNOG" id="COG1175">
    <property type="taxonomic scope" value="Bacteria"/>
</dbReference>
<organism evidence="9 10">
    <name type="scientific">Ureibacillus sinduriensis BLB-1 = JCM 15800</name>
    <dbReference type="NCBI Taxonomy" id="1384057"/>
    <lineage>
        <taxon>Bacteria</taxon>
        <taxon>Bacillati</taxon>
        <taxon>Bacillota</taxon>
        <taxon>Bacilli</taxon>
        <taxon>Bacillales</taxon>
        <taxon>Caryophanaceae</taxon>
        <taxon>Ureibacillus</taxon>
    </lineage>
</organism>
<keyword evidence="5 7" id="KW-1133">Transmembrane helix</keyword>
<keyword evidence="6 7" id="KW-0472">Membrane</keyword>
<feature type="domain" description="ABC transmembrane type-1" evidence="8">
    <location>
        <begin position="67"/>
        <end position="280"/>
    </location>
</feature>
<evidence type="ECO:0000256" key="7">
    <source>
        <dbReference type="RuleBase" id="RU363032"/>
    </source>
</evidence>
<evidence type="ECO:0000256" key="3">
    <source>
        <dbReference type="ARBA" id="ARBA00022475"/>
    </source>
</evidence>
<reference evidence="9 10" key="1">
    <citation type="submission" date="2014-02" db="EMBL/GenBank/DDBJ databases">
        <title>Draft genome sequence of Lysinibacillus sinduriensis JCM 15800.</title>
        <authorList>
            <person name="Zhang F."/>
            <person name="Wang G."/>
            <person name="Zhang L."/>
        </authorList>
    </citation>
    <scope>NUCLEOTIDE SEQUENCE [LARGE SCALE GENOMIC DNA]</scope>
    <source>
        <strain evidence="9 10">JCM 15800</strain>
    </source>
</reference>
<dbReference type="CDD" id="cd06261">
    <property type="entry name" value="TM_PBP2"/>
    <property type="match status" value="1"/>
</dbReference>
<feature type="transmembrane region" description="Helical" evidence="7">
    <location>
        <begin position="68"/>
        <end position="93"/>
    </location>
</feature>
<evidence type="ECO:0000313" key="9">
    <source>
        <dbReference type="EMBL" id="KGR74366.1"/>
    </source>
</evidence>
<dbReference type="OrthoDB" id="152280at2"/>
<feature type="transmembrane region" description="Helical" evidence="7">
    <location>
        <begin position="12"/>
        <end position="31"/>
    </location>
</feature>
<evidence type="ECO:0000256" key="4">
    <source>
        <dbReference type="ARBA" id="ARBA00022692"/>
    </source>
</evidence>
<feature type="transmembrane region" description="Helical" evidence="7">
    <location>
        <begin position="153"/>
        <end position="177"/>
    </location>
</feature>
<sequence>MNRLKASKLDILIYVGPALVLLLGIVYIPILQTGYFGLMEWNGIGQKTFVGLENYFVLLQDTKFWSSAYHSLILAVASIISLVFYLAIAVILASRIKGANLLRKIYLIPMLLASVAIAQLWMKIYNPTNGMLNIFLMKIGFENPPAWLGDANLALYAIILPTIWQYAGFYILIYYAALKNVPESLVEAARIDGASSLQIATKIKLPLIMNVVKVTIVLAAVGSLKYFDLIYIMTGGGPSGSSEVMASYMYNTAFNKFDFGYGSAIGFFLLIICLVATFIIQRLTISDKDLY</sequence>
<dbReference type="InterPro" id="IPR000515">
    <property type="entry name" value="MetI-like"/>
</dbReference>
<feature type="transmembrane region" description="Helical" evidence="7">
    <location>
        <begin position="207"/>
        <end position="227"/>
    </location>
</feature>
<dbReference type="EMBL" id="JPVO01000054">
    <property type="protein sequence ID" value="KGR74366.1"/>
    <property type="molecule type" value="Genomic_DNA"/>
</dbReference>
<dbReference type="PANTHER" id="PTHR30193">
    <property type="entry name" value="ABC TRANSPORTER PERMEASE PROTEIN"/>
    <property type="match status" value="1"/>
</dbReference>
<dbReference type="GO" id="GO:0055085">
    <property type="term" value="P:transmembrane transport"/>
    <property type="evidence" value="ECO:0007669"/>
    <property type="project" value="InterPro"/>
</dbReference>